<keyword evidence="9" id="KW-1185">Reference proteome</keyword>
<dbReference type="CDD" id="cd14014">
    <property type="entry name" value="STKc_PknB_like"/>
    <property type="match status" value="1"/>
</dbReference>
<evidence type="ECO:0000256" key="4">
    <source>
        <dbReference type="ARBA" id="ARBA00022840"/>
    </source>
</evidence>
<protein>
    <submittedName>
        <fullName evidence="8">Ser/Thr protein kinase</fullName>
    </submittedName>
</protein>
<dbReference type="EMBL" id="JAUSQL010000001">
    <property type="protein sequence ID" value="MDP9831595.1"/>
    <property type="molecule type" value="Genomic_DNA"/>
</dbReference>
<evidence type="ECO:0000256" key="6">
    <source>
        <dbReference type="SAM" id="Phobius"/>
    </source>
</evidence>
<gene>
    <name evidence="8" type="ORF">J2S45_000274</name>
</gene>
<dbReference type="PROSITE" id="PS50011">
    <property type="entry name" value="PROTEIN_KINASE_DOM"/>
    <property type="match status" value="1"/>
</dbReference>
<keyword evidence="6" id="KW-0812">Transmembrane</keyword>
<evidence type="ECO:0000259" key="7">
    <source>
        <dbReference type="PROSITE" id="PS50011"/>
    </source>
</evidence>
<dbReference type="InterPro" id="IPR017441">
    <property type="entry name" value="Protein_kinase_ATP_BS"/>
</dbReference>
<sequence length="606" mass="63478">MRQRSMIGGYRIVKKIGAGGMSFVYKAVDADGRDVALKLLHPELAADPRSRERLRREVAMLQRVRGKYVARILDAETDEDEIFLVTELIDGPTLDQDVRDSGRYEGADLVELGQELAAALESIHAQGVLHRDLKPSNVMMGEDGPVLIDFGIAQLGDDLRMTQTGALTHTPGFCDPVVVRGAEPDVDADWWALAAVLAFAATGQAPFGVGNSPAVMHRVLVGDADLPGLSPEVERAFRAALAPRREERIGFSRLMSVVGGAMYDDAAAPTFEPPVTAPTFAPPVAPPSYEPAAGGVFGAGDVTEEYGGPGSEGTGEDDAAETIVDAGATHTVPLAGAAGYVGAAYSEAERPASSEPLGREPIDATVPLPVAIQPGARYVGGEPMGEGPSLARTSVFERMSTCEPVPAGPTPPADFGGYGGYRTGPLPAWAARPRKARLQVWAASVVVGLFALVWPVTTAVVVAALVVLLSWLGGAHIDLRERRMRAGGPQPNDVMGAVLRSPLTLMGALGRSAVSVGVGVGIGWLTWTFLPLLGALPEASVQAVGVYAGVVVAWFVGTNANGREGVRYLMEGIAPTGGYRFFWFAITLLVALAAGVVVSEAHTPIV</sequence>
<dbReference type="PROSITE" id="PS00108">
    <property type="entry name" value="PROTEIN_KINASE_ST"/>
    <property type="match status" value="1"/>
</dbReference>
<dbReference type="InterPro" id="IPR011009">
    <property type="entry name" value="Kinase-like_dom_sf"/>
</dbReference>
<accession>A0ABT9PFV1</accession>
<feature type="transmembrane region" description="Helical" evidence="6">
    <location>
        <begin position="460"/>
        <end position="479"/>
    </location>
</feature>
<dbReference type="RefSeq" id="WP_307634295.1">
    <property type="nucleotide sequence ID" value="NZ_JAUSQL010000001.1"/>
</dbReference>
<keyword evidence="3 8" id="KW-0418">Kinase</keyword>
<organism evidence="8 9">
    <name type="scientific">Trueperella abortisuis</name>
    <dbReference type="NCBI Taxonomy" id="445930"/>
    <lineage>
        <taxon>Bacteria</taxon>
        <taxon>Bacillati</taxon>
        <taxon>Actinomycetota</taxon>
        <taxon>Actinomycetes</taxon>
        <taxon>Actinomycetales</taxon>
        <taxon>Actinomycetaceae</taxon>
        <taxon>Trueperella</taxon>
    </lineage>
</organism>
<name>A0ABT9PFV1_9ACTO</name>
<dbReference type="Gene3D" id="1.10.510.10">
    <property type="entry name" value="Transferase(Phosphotransferase) domain 1"/>
    <property type="match status" value="1"/>
</dbReference>
<dbReference type="InterPro" id="IPR008271">
    <property type="entry name" value="Ser/Thr_kinase_AS"/>
</dbReference>
<dbReference type="SUPFAM" id="SSF56112">
    <property type="entry name" value="Protein kinase-like (PK-like)"/>
    <property type="match status" value="1"/>
</dbReference>
<reference evidence="8 9" key="1">
    <citation type="submission" date="2023-07" db="EMBL/GenBank/DDBJ databases">
        <title>Sequencing the genomes of 1000 actinobacteria strains.</title>
        <authorList>
            <person name="Klenk H.-P."/>
        </authorList>
    </citation>
    <scope>NUCLEOTIDE SEQUENCE [LARGE SCALE GENOMIC DNA]</scope>
    <source>
        <strain evidence="8 9">DSM 19515</strain>
    </source>
</reference>
<dbReference type="Gene3D" id="3.30.200.20">
    <property type="entry name" value="Phosphorylase Kinase, domain 1"/>
    <property type="match status" value="1"/>
</dbReference>
<dbReference type="InterPro" id="IPR000719">
    <property type="entry name" value="Prot_kinase_dom"/>
</dbReference>
<evidence type="ECO:0000256" key="1">
    <source>
        <dbReference type="ARBA" id="ARBA00022679"/>
    </source>
</evidence>
<keyword evidence="1" id="KW-0808">Transferase</keyword>
<evidence type="ECO:0000256" key="5">
    <source>
        <dbReference type="PROSITE-ProRule" id="PRU10141"/>
    </source>
</evidence>
<dbReference type="PROSITE" id="PS00107">
    <property type="entry name" value="PROTEIN_KINASE_ATP"/>
    <property type="match status" value="1"/>
</dbReference>
<feature type="transmembrane region" description="Helical" evidence="6">
    <location>
        <begin position="539"/>
        <end position="560"/>
    </location>
</feature>
<comment type="caution">
    <text evidence="8">The sequence shown here is derived from an EMBL/GenBank/DDBJ whole genome shotgun (WGS) entry which is preliminary data.</text>
</comment>
<feature type="domain" description="Protein kinase" evidence="7">
    <location>
        <begin position="10"/>
        <end position="271"/>
    </location>
</feature>
<keyword evidence="4 5" id="KW-0067">ATP-binding</keyword>
<dbReference type="GO" id="GO:0016301">
    <property type="term" value="F:kinase activity"/>
    <property type="evidence" value="ECO:0007669"/>
    <property type="project" value="UniProtKB-KW"/>
</dbReference>
<dbReference type="PANTHER" id="PTHR43289:SF34">
    <property type="entry name" value="SERINE_THREONINE-PROTEIN KINASE YBDM-RELATED"/>
    <property type="match status" value="1"/>
</dbReference>
<dbReference type="Pfam" id="PF00069">
    <property type="entry name" value="Pkinase"/>
    <property type="match status" value="1"/>
</dbReference>
<dbReference type="PANTHER" id="PTHR43289">
    <property type="entry name" value="MITOGEN-ACTIVATED PROTEIN KINASE KINASE KINASE 20-RELATED"/>
    <property type="match status" value="1"/>
</dbReference>
<evidence type="ECO:0000313" key="9">
    <source>
        <dbReference type="Proteomes" id="UP001230145"/>
    </source>
</evidence>
<evidence type="ECO:0000256" key="2">
    <source>
        <dbReference type="ARBA" id="ARBA00022741"/>
    </source>
</evidence>
<keyword evidence="2 5" id="KW-0547">Nucleotide-binding</keyword>
<feature type="transmembrane region" description="Helical" evidence="6">
    <location>
        <begin position="508"/>
        <end position="527"/>
    </location>
</feature>
<evidence type="ECO:0000313" key="8">
    <source>
        <dbReference type="EMBL" id="MDP9831595.1"/>
    </source>
</evidence>
<dbReference type="Proteomes" id="UP001230145">
    <property type="component" value="Unassembled WGS sequence"/>
</dbReference>
<dbReference type="SMART" id="SM00220">
    <property type="entry name" value="S_TKc"/>
    <property type="match status" value="1"/>
</dbReference>
<proteinExistence type="predicted"/>
<evidence type="ECO:0000256" key="3">
    <source>
        <dbReference type="ARBA" id="ARBA00022777"/>
    </source>
</evidence>
<feature type="transmembrane region" description="Helical" evidence="6">
    <location>
        <begin position="581"/>
        <end position="599"/>
    </location>
</feature>
<keyword evidence="6" id="KW-1133">Transmembrane helix</keyword>
<feature type="binding site" evidence="5">
    <location>
        <position position="38"/>
    </location>
    <ligand>
        <name>ATP</name>
        <dbReference type="ChEBI" id="CHEBI:30616"/>
    </ligand>
</feature>
<keyword evidence="6" id="KW-0472">Membrane</keyword>